<evidence type="ECO:0000313" key="2">
    <source>
        <dbReference type="EMBL" id="KIM67725.1"/>
    </source>
</evidence>
<keyword evidence="3" id="KW-1185">Reference proteome</keyword>
<protein>
    <submittedName>
        <fullName evidence="2">Uncharacterized protein</fullName>
    </submittedName>
</protein>
<dbReference type="HOGENOM" id="CLU_2039455_0_0_1"/>
<dbReference type="EMBL" id="KN822011">
    <property type="protein sequence ID" value="KIM67725.1"/>
    <property type="molecule type" value="Genomic_DNA"/>
</dbReference>
<reference evidence="2 3" key="1">
    <citation type="submission" date="2014-04" db="EMBL/GenBank/DDBJ databases">
        <authorList>
            <consortium name="DOE Joint Genome Institute"/>
            <person name="Kuo A."/>
            <person name="Kohler A."/>
            <person name="Nagy L.G."/>
            <person name="Floudas D."/>
            <person name="Copeland A."/>
            <person name="Barry K.W."/>
            <person name="Cichocki N."/>
            <person name="Veneault-Fourrey C."/>
            <person name="LaButti K."/>
            <person name="Lindquist E.A."/>
            <person name="Lipzen A."/>
            <person name="Lundell T."/>
            <person name="Morin E."/>
            <person name="Murat C."/>
            <person name="Sun H."/>
            <person name="Tunlid A."/>
            <person name="Henrissat B."/>
            <person name="Grigoriev I.V."/>
            <person name="Hibbett D.S."/>
            <person name="Martin F."/>
            <person name="Nordberg H.P."/>
            <person name="Cantor M.N."/>
            <person name="Hua S.X."/>
        </authorList>
    </citation>
    <scope>NUCLEOTIDE SEQUENCE [LARGE SCALE GENOMIC DNA]</scope>
    <source>
        <strain evidence="2 3">Foug A</strain>
    </source>
</reference>
<dbReference type="Proteomes" id="UP000053989">
    <property type="component" value="Unassembled WGS sequence"/>
</dbReference>
<reference evidence="3" key="2">
    <citation type="submission" date="2015-01" db="EMBL/GenBank/DDBJ databases">
        <title>Evolutionary Origins and Diversification of the Mycorrhizal Mutualists.</title>
        <authorList>
            <consortium name="DOE Joint Genome Institute"/>
            <consortium name="Mycorrhizal Genomics Consortium"/>
            <person name="Kohler A."/>
            <person name="Kuo A."/>
            <person name="Nagy L.G."/>
            <person name="Floudas D."/>
            <person name="Copeland A."/>
            <person name="Barry K.W."/>
            <person name="Cichocki N."/>
            <person name="Veneault-Fourrey C."/>
            <person name="LaButti K."/>
            <person name="Lindquist E.A."/>
            <person name="Lipzen A."/>
            <person name="Lundell T."/>
            <person name="Morin E."/>
            <person name="Murat C."/>
            <person name="Riley R."/>
            <person name="Ohm R."/>
            <person name="Sun H."/>
            <person name="Tunlid A."/>
            <person name="Henrissat B."/>
            <person name="Grigoriev I.V."/>
            <person name="Hibbett D.S."/>
            <person name="Martin F."/>
        </authorList>
    </citation>
    <scope>NUCLEOTIDE SEQUENCE [LARGE SCALE GENOMIC DNA]</scope>
    <source>
        <strain evidence="3">Foug A</strain>
    </source>
</reference>
<evidence type="ECO:0000256" key="1">
    <source>
        <dbReference type="SAM" id="MobiDB-lite"/>
    </source>
</evidence>
<organism evidence="2 3">
    <name type="scientific">Scleroderma citrinum Foug A</name>
    <dbReference type="NCBI Taxonomy" id="1036808"/>
    <lineage>
        <taxon>Eukaryota</taxon>
        <taxon>Fungi</taxon>
        <taxon>Dikarya</taxon>
        <taxon>Basidiomycota</taxon>
        <taxon>Agaricomycotina</taxon>
        <taxon>Agaricomycetes</taxon>
        <taxon>Agaricomycetidae</taxon>
        <taxon>Boletales</taxon>
        <taxon>Sclerodermatineae</taxon>
        <taxon>Sclerodermataceae</taxon>
        <taxon>Scleroderma</taxon>
    </lineage>
</organism>
<feature type="compositionally biased region" description="Low complexity" evidence="1">
    <location>
        <begin position="86"/>
        <end position="104"/>
    </location>
</feature>
<dbReference type="InParanoid" id="A0A0C3E4K6"/>
<evidence type="ECO:0000313" key="3">
    <source>
        <dbReference type="Proteomes" id="UP000053989"/>
    </source>
</evidence>
<proteinExistence type="predicted"/>
<accession>A0A0C3E4K6</accession>
<name>A0A0C3E4K6_9AGAM</name>
<sequence>MATPLHAQDLCDRVFEIADRQPGINSTIASLKEKITAHLHANHPSLASSRRFKAASLAVTNTGEATPFSPPLGATTGTTISTARIPPASAPVSAQQASSTPSAPYQYHLNYLSHSQRGSDT</sequence>
<feature type="compositionally biased region" description="Polar residues" evidence="1">
    <location>
        <begin position="112"/>
        <end position="121"/>
    </location>
</feature>
<gene>
    <name evidence="2" type="ORF">SCLCIDRAFT_1066608</name>
</gene>
<feature type="region of interest" description="Disordered" evidence="1">
    <location>
        <begin position="63"/>
        <end position="121"/>
    </location>
</feature>
<dbReference type="AlphaFoldDB" id="A0A0C3E4K6"/>